<feature type="transmembrane region" description="Helical" evidence="2">
    <location>
        <begin position="268"/>
        <end position="294"/>
    </location>
</feature>
<comment type="caution">
    <text evidence="3">The sequence shown here is derived from an EMBL/GenBank/DDBJ whole genome shotgun (WGS) entry which is preliminary data.</text>
</comment>
<feature type="transmembrane region" description="Helical" evidence="2">
    <location>
        <begin position="131"/>
        <end position="151"/>
    </location>
</feature>
<evidence type="ECO:0000256" key="2">
    <source>
        <dbReference type="SAM" id="Phobius"/>
    </source>
</evidence>
<feature type="transmembrane region" description="Helical" evidence="2">
    <location>
        <begin position="306"/>
        <end position="329"/>
    </location>
</feature>
<feature type="transmembrane region" description="Helical" evidence="2">
    <location>
        <begin position="163"/>
        <end position="186"/>
    </location>
</feature>
<sequence length="370" mass="40242">MTSSTGEPLASQPLLPKASNPDLNSTRVSRLTSTLKKQWFLISLMSGIIFAYLYPSLGRKGGPLKTEYTVKYGVVSLIFLLSGLSMKTRVLARTIMMWRLHSVVQFISLCLIPFFVYGVSKLLNLTPINKYLLAGLIVMSSTPTTISSNVVMTKAALGNESAALTNATLGNVLGVFISPLLFYGLISESLVPHSGSDTSVGLLRVFIELGITVILPVIIGQIIQFIAPNKVAFLQTKVNFSTLNSLSLSTLIWSVFCDTFSNQELQIGVGSLLSIIALDAMFFAIFNSFSFFVSRIPAFGFSRPDTVAIMMCAGTKTVSLGIPLLNLLFEGNPNIGVMTIPLLVYHAEQLIFGAILIDYLKSWVESDPEL</sequence>
<gene>
    <name evidence="3" type="primary">RCH1</name>
    <name evidence="3" type="ORF">K7432_010362</name>
</gene>
<dbReference type="PIRSF" id="PIRSF026166">
    <property type="entry name" value="UCP026166"/>
    <property type="match status" value="1"/>
</dbReference>
<dbReference type="InterPro" id="IPR016833">
    <property type="entry name" value="Put_Na-Bile_cotransptr"/>
</dbReference>
<feature type="transmembrane region" description="Helical" evidence="2">
    <location>
        <begin position="206"/>
        <end position="226"/>
    </location>
</feature>
<feature type="region of interest" description="Disordered" evidence="1">
    <location>
        <begin position="1"/>
        <end position="21"/>
    </location>
</feature>
<feature type="transmembrane region" description="Helical" evidence="2">
    <location>
        <begin position="39"/>
        <end position="57"/>
    </location>
</feature>
<evidence type="ECO:0000313" key="4">
    <source>
        <dbReference type="Proteomes" id="UP001479436"/>
    </source>
</evidence>
<feature type="transmembrane region" description="Helical" evidence="2">
    <location>
        <begin position="98"/>
        <end position="119"/>
    </location>
</feature>
<evidence type="ECO:0000256" key="1">
    <source>
        <dbReference type="SAM" id="MobiDB-lite"/>
    </source>
</evidence>
<dbReference type="GO" id="GO:0016787">
    <property type="term" value="F:hydrolase activity"/>
    <property type="evidence" value="ECO:0007669"/>
    <property type="project" value="UniProtKB-KW"/>
</dbReference>
<evidence type="ECO:0000313" key="3">
    <source>
        <dbReference type="EMBL" id="KAK9763194.1"/>
    </source>
</evidence>
<dbReference type="EC" id="3.4.25.1" evidence="3"/>
<name>A0ABR2WNZ4_9FUNG</name>
<keyword evidence="3" id="KW-0378">Hydrolase</keyword>
<dbReference type="Pfam" id="PF13593">
    <property type="entry name" value="SBF_like"/>
    <property type="match status" value="1"/>
</dbReference>
<dbReference type="EMBL" id="JASJQH010000709">
    <property type="protein sequence ID" value="KAK9763194.1"/>
    <property type="molecule type" value="Genomic_DNA"/>
</dbReference>
<keyword evidence="4" id="KW-1185">Reference proteome</keyword>
<protein>
    <submittedName>
        <fullName evidence="3">LRR receptor-like serine/threonine-protein kinase RGI2</fullName>
        <ecNumber evidence="3">3.4.25.1</ecNumber>
    </submittedName>
</protein>
<dbReference type="Gene3D" id="1.20.1530.20">
    <property type="match status" value="1"/>
</dbReference>
<dbReference type="PANTHER" id="PTHR18640:SF5">
    <property type="entry name" value="SODIUM_BILE ACID COTRANSPORTER 7"/>
    <property type="match status" value="1"/>
</dbReference>
<dbReference type="PANTHER" id="PTHR18640">
    <property type="entry name" value="SOLUTE CARRIER FAMILY 10 MEMBER 7"/>
    <property type="match status" value="1"/>
</dbReference>
<proteinExistence type="predicted"/>
<keyword evidence="2" id="KW-0812">Transmembrane</keyword>
<feature type="transmembrane region" description="Helical" evidence="2">
    <location>
        <begin position="335"/>
        <end position="357"/>
    </location>
</feature>
<dbReference type="Proteomes" id="UP001479436">
    <property type="component" value="Unassembled WGS sequence"/>
</dbReference>
<keyword evidence="2" id="KW-1133">Transmembrane helix</keyword>
<organism evidence="3 4">
    <name type="scientific">Basidiobolus ranarum</name>
    <dbReference type="NCBI Taxonomy" id="34480"/>
    <lineage>
        <taxon>Eukaryota</taxon>
        <taxon>Fungi</taxon>
        <taxon>Fungi incertae sedis</taxon>
        <taxon>Zoopagomycota</taxon>
        <taxon>Entomophthoromycotina</taxon>
        <taxon>Basidiobolomycetes</taxon>
        <taxon>Basidiobolales</taxon>
        <taxon>Basidiobolaceae</taxon>
        <taxon>Basidiobolus</taxon>
    </lineage>
</organism>
<feature type="transmembrane region" description="Helical" evidence="2">
    <location>
        <begin position="69"/>
        <end position="86"/>
    </location>
</feature>
<accession>A0ABR2WNZ4</accession>
<reference evidence="3 4" key="1">
    <citation type="submission" date="2023-04" db="EMBL/GenBank/DDBJ databases">
        <title>Genome of Basidiobolus ranarum AG-B5.</title>
        <authorList>
            <person name="Stajich J.E."/>
            <person name="Carter-House D."/>
            <person name="Gryganskyi A."/>
        </authorList>
    </citation>
    <scope>NUCLEOTIDE SEQUENCE [LARGE SCALE GENOMIC DNA]</scope>
    <source>
        <strain evidence="3 4">AG-B5</strain>
    </source>
</reference>
<dbReference type="InterPro" id="IPR038770">
    <property type="entry name" value="Na+/solute_symporter_sf"/>
</dbReference>
<keyword evidence="2" id="KW-0472">Membrane</keyword>